<evidence type="ECO:0000256" key="3">
    <source>
        <dbReference type="ARBA" id="ARBA00022514"/>
    </source>
</evidence>
<protein>
    <submittedName>
        <fullName evidence="7">Uncharacterized protein</fullName>
    </submittedName>
</protein>
<dbReference type="Proteomes" id="UP000265000">
    <property type="component" value="Unplaced"/>
</dbReference>
<keyword evidence="5 6" id="KW-0732">Signal</keyword>
<dbReference type="GO" id="GO:0006954">
    <property type="term" value="P:inflammatory response"/>
    <property type="evidence" value="ECO:0007669"/>
    <property type="project" value="InterPro"/>
</dbReference>
<name>A0A3Q2QVX8_FUNHE</name>
<sequence length="168" mass="19011">QRLNSLCFIVILALCLLSMRTCTARCRNATDLEETMRRMIQKQGSGPPDTQSSADSSVSCPLDLYQKLPSMADKDRSLSPWKWVTVTRPDYFPHTYTEAKCMCKGCILVLKNGTVIESLDYNSKPLVHAFLFLRRVRDNCKEGMYRLVREKTEVSVGCTCVRANTVSS</sequence>
<evidence type="ECO:0000256" key="5">
    <source>
        <dbReference type="ARBA" id="ARBA00022729"/>
    </source>
</evidence>
<evidence type="ECO:0000256" key="4">
    <source>
        <dbReference type="ARBA" id="ARBA00022525"/>
    </source>
</evidence>
<dbReference type="GeneTree" id="ENSGT01150000287426"/>
<dbReference type="GO" id="GO:0005615">
    <property type="term" value="C:extracellular space"/>
    <property type="evidence" value="ECO:0007669"/>
    <property type="project" value="UniProtKB-KW"/>
</dbReference>
<keyword evidence="8" id="KW-1185">Reference proteome</keyword>
<dbReference type="InterPro" id="IPR010345">
    <property type="entry name" value="IL-17_fam"/>
</dbReference>
<evidence type="ECO:0000313" key="7">
    <source>
        <dbReference type="Ensembl" id="ENSFHEP00000031322.1"/>
    </source>
</evidence>
<dbReference type="InterPro" id="IPR020440">
    <property type="entry name" value="IL-17_chr"/>
</dbReference>
<comment type="similarity">
    <text evidence="2">Belongs to the IL-17 family.</text>
</comment>
<keyword evidence="3" id="KW-0202">Cytokine</keyword>
<feature type="chain" id="PRO_5018635241" evidence="6">
    <location>
        <begin position="25"/>
        <end position="168"/>
    </location>
</feature>
<evidence type="ECO:0000256" key="2">
    <source>
        <dbReference type="ARBA" id="ARBA00007236"/>
    </source>
</evidence>
<evidence type="ECO:0000256" key="6">
    <source>
        <dbReference type="SAM" id="SignalP"/>
    </source>
</evidence>
<comment type="subcellular location">
    <subcellularLocation>
        <location evidence="1">Secreted</location>
    </subcellularLocation>
</comment>
<dbReference type="SUPFAM" id="SSF57501">
    <property type="entry name" value="Cystine-knot cytokines"/>
    <property type="match status" value="1"/>
</dbReference>
<dbReference type="Gene3D" id="2.10.90.10">
    <property type="entry name" value="Cystine-knot cytokines"/>
    <property type="match status" value="1"/>
</dbReference>
<organism evidence="7 8">
    <name type="scientific">Fundulus heteroclitus</name>
    <name type="common">Killifish</name>
    <name type="synonym">Mummichog</name>
    <dbReference type="NCBI Taxonomy" id="8078"/>
    <lineage>
        <taxon>Eukaryota</taxon>
        <taxon>Metazoa</taxon>
        <taxon>Chordata</taxon>
        <taxon>Craniata</taxon>
        <taxon>Vertebrata</taxon>
        <taxon>Euteleostomi</taxon>
        <taxon>Actinopterygii</taxon>
        <taxon>Neopterygii</taxon>
        <taxon>Teleostei</taxon>
        <taxon>Neoteleostei</taxon>
        <taxon>Acanthomorphata</taxon>
        <taxon>Ovalentaria</taxon>
        <taxon>Atherinomorphae</taxon>
        <taxon>Cyprinodontiformes</taxon>
        <taxon>Fundulidae</taxon>
        <taxon>Fundulus</taxon>
    </lineage>
</organism>
<dbReference type="GO" id="GO:0005125">
    <property type="term" value="F:cytokine activity"/>
    <property type="evidence" value="ECO:0007669"/>
    <property type="project" value="UniProtKB-KW"/>
</dbReference>
<dbReference type="PRINTS" id="PR01932">
    <property type="entry name" value="INTRLEUKIN17"/>
</dbReference>
<reference evidence="7" key="2">
    <citation type="submission" date="2025-09" db="UniProtKB">
        <authorList>
            <consortium name="Ensembl"/>
        </authorList>
    </citation>
    <scope>IDENTIFICATION</scope>
</reference>
<proteinExistence type="inferred from homology"/>
<dbReference type="Pfam" id="PF06083">
    <property type="entry name" value="IL17"/>
    <property type="match status" value="1"/>
</dbReference>
<dbReference type="InterPro" id="IPR029034">
    <property type="entry name" value="Cystine-knot_cytokine"/>
</dbReference>
<dbReference type="STRING" id="8078.ENSFHEP00000031322"/>
<evidence type="ECO:0000313" key="8">
    <source>
        <dbReference type="Proteomes" id="UP000265000"/>
    </source>
</evidence>
<accession>A0A3Q2QVX8</accession>
<dbReference type="AlphaFoldDB" id="A0A3Q2QVX8"/>
<evidence type="ECO:0000256" key="1">
    <source>
        <dbReference type="ARBA" id="ARBA00004613"/>
    </source>
</evidence>
<feature type="signal peptide" evidence="6">
    <location>
        <begin position="1"/>
        <end position="24"/>
    </location>
</feature>
<keyword evidence="4" id="KW-0964">Secreted</keyword>
<dbReference type="Ensembl" id="ENSFHET00000033227.1">
    <property type="protein sequence ID" value="ENSFHEP00000031322.1"/>
    <property type="gene ID" value="ENSFHEG00000017138.1"/>
</dbReference>
<reference evidence="7" key="1">
    <citation type="submission" date="2025-08" db="UniProtKB">
        <authorList>
            <consortium name="Ensembl"/>
        </authorList>
    </citation>
    <scope>IDENTIFICATION</scope>
</reference>